<keyword evidence="2" id="KW-1133">Transmembrane helix</keyword>
<comment type="caution">
    <text evidence="3">The sequence shown here is derived from an EMBL/GenBank/DDBJ whole genome shotgun (WGS) entry which is preliminary data.</text>
</comment>
<evidence type="ECO:0000256" key="1">
    <source>
        <dbReference type="SAM" id="MobiDB-lite"/>
    </source>
</evidence>
<dbReference type="RefSeq" id="WP_121586540.1">
    <property type="nucleotide sequence ID" value="NZ_RCHT01000006.1"/>
</dbReference>
<proteinExistence type="predicted"/>
<protein>
    <submittedName>
        <fullName evidence="3">Zinc-ribbon domain-containing protein</fullName>
    </submittedName>
</protein>
<feature type="transmembrane region" description="Helical" evidence="2">
    <location>
        <begin position="189"/>
        <end position="211"/>
    </location>
</feature>
<organism evidence="3 4">
    <name type="scientific">Anaerotruncus massiliensis</name>
    <name type="common">ex Liu et al. 2021</name>
    <dbReference type="NCBI Taxonomy" id="2321404"/>
    <lineage>
        <taxon>Bacteria</taxon>
        <taxon>Bacillati</taxon>
        <taxon>Bacillota</taxon>
        <taxon>Clostridia</taxon>
        <taxon>Eubacteriales</taxon>
        <taxon>Oscillospiraceae</taxon>
        <taxon>Anaerotruncus</taxon>
    </lineage>
</organism>
<evidence type="ECO:0000256" key="2">
    <source>
        <dbReference type="SAM" id="Phobius"/>
    </source>
</evidence>
<sequence length="236" mass="25086">MLCKKCGNNVKSDFKYCPYCGERIVSDFHDHYEELTPPFLVREPDEPDDAADWYAASPGERAPDFSLPPTDVPEEPPLAPGVFPQEDPEDDLAPPHFQVSLPEEPAPGGYGGPLFGADGPPASGRYAAPAGFEPVDDPAGPSEAPYFVYRPEPAARIPGTEPAGETPSAPPAREIPRRGADKPKAGPGIVVKLLIIVGVLIAAGAASWFGYRLLGGGPAPFRNTDFSAMFARVYGL</sequence>
<name>A0A498CNT5_9FIRM</name>
<dbReference type="Proteomes" id="UP000276301">
    <property type="component" value="Unassembled WGS sequence"/>
</dbReference>
<keyword evidence="2" id="KW-0812">Transmembrane</keyword>
<reference evidence="3 4" key="1">
    <citation type="submission" date="2018-10" db="EMBL/GenBank/DDBJ databases">
        <title>Anaerotruncus faecis sp. nov., isolated from human feces.</title>
        <authorList>
            <person name="Wang Y.-J."/>
        </authorList>
    </citation>
    <scope>NUCLEOTIDE SEQUENCE [LARGE SCALE GENOMIC DNA]</scope>
    <source>
        <strain evidence="3 4">22A2-44</strain>
    </source>
</reference>
<evidence type="ECO:0000313" key="3">
    <source>
        <dbReference type="EMBL" id="RLL12479.1"/>
    </source>
</evidence>
<keyword evidence="2" id="KW-0472">Membrane</keyword>
<feature type="region of interest" description="Disordered" evidence="1">
    <location>
        <begin position="39"/>
        <end position="130"/>
    </location>
</feature>
<evidence type="ECO:0000313" key="4">
    <source>
        <dbReference type="Proteomes" id="UP000276301"/>
    </source>
</evidence>
<keyword evidence="4" id="KW-1185">Reference proteome</keyword>
<dbReference type="AlphaFoldDB" id="A0A498CNT5"/>
<dbReference type="EMBL" id="RCHT01000006">
    <property type="protein sequence ID" value="RLL12479.1"/>
    <property type="molecule type" value="Genomic_DNA"/>
</dbReference>
<accession>A0A498CNT5</accession>
<feature type="region of interest" description="Disordered" evidence="1">
    <location>
        <begin position="157"/>
        <end position="181"/>
    </location>
</feature>
<gene>
    <name evidence="3" type="ORF">D4A47_05775</name>
</gene>